<dbReference type="NCBIfam" id="NF006579">
    <property type="entry name" value="PRK09104.1"/>
    <property type="match status" value="1"/>
</dbReference>
<proteinExistence type="predicted"/>
<keyword evidence="6" id="KW-1185">Reference proteome</keyword>
<dbReference type="EMBL" id="JACHXN010000007">
    <property type="protein sequence ID" value="MBB3146359.1"/>
    <property type="molecule type" value="Genomic_DNA"/>
</dbReference>
<dbReference type="PANTHER" id="PTHR43270">
    <property type="entry name" value="BETA-ALA-HIS DIPEPTIDASE"/>
    <property type="match status" value="1"/>
</dbReference>
<dbReference type="InterPro" id="IPR002933">
    <property type="entry name" value="Peptidase_M20"/>
</dbReference>
<evidence type="ECO:0000256" key="1">
    <source>
        <dbReference type="ARBA" id="ARBA00022670"/>
    </source>
</evidence>
<sequence length="466" mass="50544">MNSVERYLADNYERALADLKAFCRIPSVSTDPVFRDGIQEAAEFVANRLKKAGFASVELLDTGGHPAVYGEVIGDPTLPTILVYGHYDVQPPDPLDKWMTPPFEPAIRDDRLYARGVSDDKGPLLIPILVVEAYLKTEGRLPINLKILIEGEEESGSEHFEPTLERNRDRLACDLVVSADGAMWRPDRPSITVASRGLVALDVTVTGASKDLHSGRHGGSAPNPIRALTKLLASLHDSDSRAAVPGFMDGIKPLDPTILTAIDAARFDANAYYRDIGSPKPDPIENGGQLLVRQWLEPTLEFNGIYGGYQGPGTKTVIPSSASVKITCRLVAGQKPAKVVEAIARHLETNSPAGYSLQVEPHGPGSEAFSVDPNLPGLLAAESVLEELLGSKPLRVAMGATIPIGTAFRKHLGAEAIFFSFSTSDEDYHAPNEFFRLSNFRTGLIAWTRLLGRLAGHPKLEPTMRL</sequence>
<dbReference type="RefSeq" id="WP_183662217.1">
    <property type="nucleotide sequence ID" value="NZ_JACHXN010000007.1"/>
</dbReference>
<evidence type="ECO:0000256" key="2">
    <source>
        <dbReference type="ARBA" id="ARBA00022723"/>
    </source>
</evidence>
<evidence type="ECO:0000259" key="4">
    <source>
        <dbReference type="Pfam" id="PF07687"/>
    </source>
</evidence>
<dbReference type="Gene3D" id="3.40.630.10">
    <property type="entry name" value="Zn peptidases"/>
    <property type="match status" value="1"/>
</dbReference>
<reference evidence="5 6" key="1">
    <citation type="submission" date="2020-08" db="EMBL/GenBank/DDBJ databases">
        <title>Genomic Encyclopedia of Type Strains, Phase III (KMG-III): the genomes of soil and plant-associated and newly described type strains.</title>
        <authorList>
            <person name="Whitman W."/>
        </authorList>
    </citation>
    <scope>NUCLEOTIDE SEQUENCE [LARGE SCALE GENOMIC DNA]</scope>
    <source>
        <strain evidence="5 6">CECT 7015</strain>
    </source>
</reference>
<gene>
    <name evidence="5" type="ORF">FHS21_002774</name>
</gene>
<evidence type="ECO:0000256" key="3">
    <source>
        <dbReference type="ARBA" id="ARBA00022801"/>
    </source>
</evidence>
<dbReference type="Proteomes" id="UP000554520">
    <property type="component" value="Unassembled WGS sequence"/>
</dbReference>
<dbReference type="Pfam" id="PF07687">
    <property type="entry name" value="M20_dimer"/>
    <property type="match status" value="1"/>
</dbReference>
<dbReference type="GO" id="GO:0006508">
    <property type="term" value="P:proteolysis"/>
    <property type="evidence" value="ECO:0007669"/>
    <property type="project" value="UniProtKB-KW"/>
</dbReference>
<organism evidence="5 6">
    <name type="scientific">Phyllobacterium trifolii</name>
    <dbReference type="NCBI Taxonomy" id="300193"/>
    <lineage>
        <taxon>Bacteria</taxon>
        <taxon>Pseudomonadati</taxon>
        <taxon>Pseudomonadota</taxon>
        <taxon>Alphaproteobacteria</taxon>
        <taxon>Hyphomicrobiales</taxon>
        <taxon>Phyllobacteriaceae</taxon>
        <taxon>Phyllobacterium</taxon>
    </lineage>
</organism>
<dbReference type="GO" id="GO:0046872">
    <property type="term" value="F:metal ion binding"/>
    <property type="evidence" value="ECO:0007669"/>
    <property type="project" value="UniProtKB-KW"/>
</dbReference>
<accession>A0A839UD78</accession>
<keyword evidence="3" id="KW-0378">Hydrolase</keyword>
<dbReference type="GO" id="GO:0008233">
    <property type="term" value="F:peptidase activity"/>
    <property type="evidence" value="ECO:0007669"/>
    <property type="project" value="UniProtKB-KW"/>
</dbReference>
<keyword evidence="2" id="KW-0479">Metal-binding</keyword>
<name>A0A839UD78_9HYPH</name>
<evidence type="ECO:0000313" key="5">
    <source>
        <dbReference type="EMBL" id="MBB3146359.1"/>
    </source>
</evidence>
<dbReference type="InterPro" id="IPR051458">
    <property type="entry name" value="Cyt/Met_Dipeptidase"/>
</dbReference>
<evidence type="ECO:0000313" key="6">
    <source>
        <dbReference type="Proteomes" id="UP000554520"/>
    </source>
</evidence>
<dbReference type="NCBIfam" id="NF006053">
    <property type="entry name" value="PRK08201.1"/>
    <property type="match status" value="1"/>
</dbReference>
<dbReference type="PANTHER" id="PTHR43270:SF12">
    <property type="entry name" value="SUCCINYL-DIAMINOPIMELATE DESUCCINYLASE"/>
    <property type="match status" value="1"/>
</dbReference>
<feature type="domain" description="Peptidase M20 dimerisation" evidence="4">
    <location>
        <begin position="194"/>
        <end position="352"/>
    </location>
</feature>
<comment type="caution">
    <text evidence="5">The sequence shown here is derived from an EMBL/GenBank/DDBJ whole genome shotgun (WGS) entry which is preliminary data.</text>
</comment>
<keyword evidence="1" id="KW-0645">Protease</keyword>
<dbReference type="AlphaFoldDB" id="A0A839UD78"/>
<dbReference type="Pfam" id="PF01546">
    <property type="entry name" value="Peptidase_M20"/>
    <property type="match status" value="1"/>
</dbReference>
<dbReference type="Gene3D" id="3.30.70.360">
    <property type="match status" value="1"/>
</dbReference>
<dbReference type="SUPFAM" id="SSF53187">
    <property type="entry name" value="Zn-dependent exopeptidases"/>
    <property type="match status" value="1"/>
</dbReference>
<protein>
    <submittedName>
        <fullName evidence="5">Acetylornithine deacetylase/succinyl-diaminopimelate desuccinylase-like protein</fullName>
    </submittedName>
</protein>
<dbReference type="InterPro" id="IPR011650">
    <property type="entry name" value="Peptidase_M20_dimer"/>
</dbReference>